<dbReference type="AlphaFoldDB" id="A0A4P6Y695"/>
<dbReference type="Gene3D" id="3.90.550.10">
    <property type="entry name" value="Spore Coat Polysaccharide Biosynthesis Protein SpsA, Chain A"/>
    <property type="match status" value="1"/>
</dbReference>
<sequence length="199" mass="21853">MKTALLILAAGESKRMNGIKQLLPWKNTSLLGHAIAQALQAKASQVYVVLGANANTIAPTLAHCNIQIIENKNWKNGLGSSIAVGVQYIKETQEPYDAILITLADQPLIDAAYYNQLIAAYTEKKAKIIASQTNNKPCVPAMFDAQYFNQLSLLNQDQGAKEILVTAQKEVYRLPATANLIDLDTPSDYEQLFNNFGKE</sequence>
<dbReference type="Proteomes" id="UP000291124">
    <property type="component" value="Chromosome"/>
</dbReference>
<evidence type="ECO:0000313" key="2">
    <source>
        <dbReference type="EMBL" id="QBN17836.1"/>
    </source>
</evidence>
<keyword evidence="2" id="KW-0808">Transferase</keyword>
<evidence type="ECO:0000313" key="3">
    <source>
        <dbReference type="Proteomes" id="UP000291124"/>
    </source>
</evidence>
<dbReference type="OrthoDB" id="9779263at2"/>
<dbReference type="InterPro" id="IPR025877">
    <property type="entry name" value="MobA-like_NTP_Trfase"/>
</dbReference>
<dbReference type="InterPro" id="IPR029044">
    <property type="entry name" value="Nucleotide-diphossugar_trans"/>
</dbReference>
<dbReference type="EMBL" id="CP037933">
    <property type="protein sequence ID" value="QBN17836.1"/>
    <property type="molecule type" value="Genomic_DNA"/>
</dbReference>
<dbReference type="Pfam" id="PF12804">
    <property type="entry name" value="NTP_transf_3"/>
    <property type="match status" value="1"/>
</dbReference>
<dbReference type="PANTHER" id="PTHR43777:SF1">
    <property type="entry name" value="MOLYBDENUM COFACTOR CYTIDYLYLTRANSFERASE"/>
    <property type="match status" value="1"/>
</dbReference>
<dbReference type="GO" id="GO:0016779">
    <property type="term" value="F:nucleotidyltransferase activity"/>
    <property type="evidence" value="ECO:0007669"/>
    <property type="project" value="UniProtKB-ARBA"/>
</dbReference>
<reference evidence="3" key="1">
    <citation type="submission" date="2019-03" db="EMBL/GenBank/DDBJ databases">
        <title>Flavobacterium sp.</title>
        <authorList>
            <person name="Kim H."/>
        </authorList>
    </citation>
    <scope>NUCLEOTIDE SEQUENCE [LARGE SCALE GENOMIC DNA]</scope>
    <source>
        <strain evidence="3">GS13</strain>
    </source>
</reference>
<keyword evidence="3" id="KW-1185">Reference proteome</keyword>
<proteinExistence type="predicted"/>
<dbReference type="CDD" id="cd04182">
    <property type="entry name" value="GT_2_like_f"/>
    <property type="match status" value="1"/>
</dbReference>
<feature type="domain" description="MobA-like NTP transferase" evidence="1">
    <location>
        <begin position="6"/>
        <end position="165"/>
    </location>
</feature>
<gene>
    <name evidence="2" type="ORF">E1750_03140</name>
</gene>
<evidence type="ECO:0000259" key="1">
    <source>
        <dbReference type="Pfam" id="PF12804"/>
    </source>
</evidence>
<dbReference type="SUPFAM" id="SSF53448">
    <property type="entry name" value="Nucleotide-diphospho-sugar transferases"/>
    <property type="match status" value="1"/>
</dbReference>
<dbReference type="PANTHER" id="PTHR43777">
    <property type="entry name" value="MOLYBDENUM COFACTOR CYTIDYLYLTRANSFERASE"/>
    <property type="match status" value="1"/>
</dbReference>
<organism evidence="2 3">
    <name type="scientific">Flavobacterium nackdongense</name>
    <dbReference type="NCBI Taxonomy" id="2547394"/>
    <lineage>
        <taxon>Bacteria</taxon>
        <taxon>Pseudomonadati</taxon>
        <taxon>Bacteroidota</taxon>
        <taxon>Flavobacteriia</taxon>
        <taxon>Flavobacteriales</taxon>
        <taxon>Flavobacteriaceae</taxon>
        <taxon>Flavobacterium</taxon>
    </lineage>
</organism>
<name>A0A4P6Y695_9FLAO</name>
<dbReference type="RefSeq" id="WP_133275367.1">
    <property type="nucleotide sequence ID" value="NZ_CP037933.1"/>
</dbReference>
<protein>
    <submittedName>
        <fullName evidence="2">Nucleotidyltransferase family protein</fullName>
    </submittedName>
</protein>
<dbReference type="KEGG" id="fnk:E1750_03140"/>
<accession>A0A4P6Y695</accession>